<feature type="non-terminal residue" evidence="6">
    <location>
        <position position="194"/>
    </location>
</feature>
<comment type="caution">
    <text evidence="6">The sequence shown here is derived from an EMBL/GenBank/DDBJ whole genome shotgun (WGS) entry which is preliminary data.</text>
</comment>
<keyword evidence="6" id="KW-0418">Kinase</keyword>
<evidence type="ECO:0000313" key="6">
    <source>
        <dbReference type="EMBL" id="NXB01792.1"/>
    </source>
</evidence>
<reference evidence="6 7" key="1">
    <citation type="submission" date="2019-09" db="EMBL/GenBank/DDBJ databases">
        <title>Bird 10,000 Genomes (B10K) Project - Family phase.</title>
        <authorList>
            <person name="Zhang G."/>
        </authorList>
    </citation>
    <scope>NUCLEOTIDE SEQUENCE [LARGE SCALE GENOMIC DNA]</scope>
    <source>
        <strain evidence="6">B10K-DU-029-38</strain>
        <tissue evidence="6">Muscle</tissue>
    </source>
</reference>
<keyword evidence="2" id="KW-1208">Phospholipid metabolism</keyword>
<keyword evidence="7" id="KW-1185">Reference proteome</keyword>
<feature type="non-terminal residue" evidence="6">
    <location>
        <position position="1"/>
    </location>
</feature>
<keyword evidence="1" id="KW-0444">Lipid biosynthesis</keyword>
<protein>
    <recommendedName>
        <fullName evidence="5">ethanolamine kinase</fullName>
        <ecNumber evidence="5">2.7.1.82</ecNumber>
    </recommendedName>
</protein>
<dbReference type="Proteomes" id="UP000517678">
    <property type="component" value="Unassembled WGS sequence"/>
</dbReference>
<comment type="similarity">
    <text evidence="4">Belongs to the choline/ethanolamine kinase family.</text>
</comment>
<dbReference type="EMBL" id="VZTF01001857">
    <property type="protein sequence ID" value="NXB01792.1"/>
    <property type="molecule type" value="Genomic_DNA"/>
</dbReference>
<dbReference type="GO" id="GO:0004103">
    <property type="term" value="F:choline kinase activity"/>
    <property type="evidence" value="ECO:0007669"/>
    <property type="project" value="TreeGrafter"/>
</dbReference>
<evidence type="ECO:0000256" key="5">
    <source>
        <dbReference type="ARBA" id="ARBA00038874"/>
    </source>
</evidence>
<keyword evidence="1" id="KW-0594">Phospholipid biosynthesis</keyword>
<organism evidence="6 7">
    <name type="scientific">Cnemophilus loriae</name>
    <name type="common">Loria's bird-of-paradise</name>
    <dbReference type="NCBI Taxonomy" id="254448"/>
    <lineage>
        <taxon>Eukaryota</taxon>
        <taxon>Metazoa</taxon>
        <taxon>Chordata</taxon>
        <taxon>Craniata</taxon>
        <taxon>Vertebrata</taxon>
        <taxon>Euteleostomi</taxon>
        <taxon>Archelosauria</taxon>
        <taxon>Archosauria</taxon>
        <taxon>Dinosauria</taxon>
        <taxon>Saurischia</taxon>
        <taxon>Theropoda</taxon>
        <taxon>Coelurosauria</taxon>
        <taxon>Aves</taxon>
        <taxon>Neognathae</taxon>
        <taxon>Neoaves</taxon>
        <taxon>Telluraves</taxon>
        <taxon>Australaves</taxon>
        <taxon>Passeriformes</taxon>
        <taxon>Corvoidea</taxon>
        <taxon>Corvidae</taxon>
        <taxon>Cnemophilus</taxon>
    </lineage>
</organism>
<gene>
    <name evidence="6" type="primary">Chkb</name>
    <name evidence="6" type="ORF">CNELOR_R15841</name>
</gene>
<dbReference type="PANTHER" id="PTHR22603:SF35">
    <property type="entry name" value="CHOLINE_ETHANOLAMINE KINASE"/>
    <property type="match status" value="1"/>
</dbReference>
<evidence type="ECO:0000256" key="2">
    <source>
        <dbReference type="ARBA" id="ARBA00023264"/>
    </source>
</evidence>
<proteinExistence type="inferred from homology"/>
<dbReference type="GO" id="GO:0005737">
    <property type="term" value="C:cytoplasm"/>
    <property type="evidence" value="ECO:0007669"/>
    <property type="project" value="TreeGrafter"/>
</dbReference>
<dbReference type="Pfam" id="PF01633">
    <property type="entry name" value="Choline_kinase"/>
    <property type="match status" value="2"/>
</dbReference>
<dbReference type="InterPro" id="IPR011009">
    <property type="entry name" value="Kinase-like_dom_sf"/>
</dbReference>
<dbReference type="Gene3D" id="3.90.1200.10">
    <property type="match status" value="2"/>
</dbReference>
<evidence type="ECO:0000256" key="4">
    <source>
        <dbReference type="ARBA" id="ARBA00038211"/>
    </source>
</evidence>
<dbReference type="GO" id="GO:0004305">
    <property type="term" value="F:ethanolamine kinase activity"/>
    <property type="evidence" value="ECO:0007669"/>
    <property type="project" value="UniProtKB-EC"/>
</dbReference>
<comment type="pathway">
    <text evidence="3">Phospholipid metabolism; phosphatidylethanolamine biosynthesis; phosphatidylethanolamine from ethanolamine: step 1/3.</text>
</comment>
<sequence>SRRLRTEDLRDPAVSGEIAVKMSRFHGMVMPFNKEPKWLFGTMEWYLKQISELTFPEQAQLEKLEQLRGYNLEQEMRSLSGIWGSTSPLHAPSGIWGSHSMLPVGFGVPRGVSTDLSHPFSRGFDLGNHFCEWVYNYTHDSWPFFQARPEHYPSRQQQLHFIRHYLSEDSGRRGDTTHQEQARIEEEMLVEIDR</sequence>
<name>A0A7K8AMJ6_9CORV</name>
<keyword evidence="6" id="KW-0808">Transferase</keyword>
<dbReference type="SUPFAM" id="SSF56112">
    <property type="entry name" value="Protein kinase-like (PK-like)"/>
    <property type="match status" value="2"/>
</dbReference>
<dbReference type="AlphaFoldDB" id="A0A7K8AMJ6"/>
<evidence type="ECO:0000256" key="3">
    <source>
        <dbReference type="ARBA" id="ARBA00037883"/>
    </source>
</evidence>
<evidence type="ECO:0000256" key="1">
    <source>
        <dbReference type="ARBA" id="ARBA00023209"/>
    </source>
</evidence>
<accession>A0A7K8AMJ6</accession>
<dbReference type="EC" id="2.7.1.82" evidence="5"/>
<dbReference type="PANTHER" id="PTHR22603">
    <property type="entry name" value="CHOLINE/ETHANOALAMINE KINASE"/>
    <property type="match status" value="1"/>
</dbReference>
<dbReference type="GO" id="GO:0006646">
    <property type="term" value="P:phosphatidylethanolamine biosynthetic process"/>
    <property type="evidence" value="ECO:0007669"/>
    <property type="project" value="TreeGrafter"/>
</dbReference>
<keyword evidence="1" id="KW-0443">Lipid metabolism</keyword>
<evidence type="ECO:0000313" key="7">
    <source>
        <dbReference type="Proteomes" id="UP000517678"/>
    </source>
</evidence>